<keyword evidence="4" id="KW-1185">Reference proteome</keyword>
<feature type="domain" description="F-box" evidence="2">
    <location>
        <begin position="191"/>
        <end position="239"/>
    </location>
</feature>
<dbReference type="SMART" id="SM00256">
    <property type="entry name" value="FBOX"/>
    <property type="match status" value="1"/>
</dbReference>
<organism evidence="3 4">
    <name type="scientific">Phascolomyces articulosus</name>
    <dbReference type="NCBI Taxonomy" id="60185"/>
    <lineage>
        <taxon>Eukaryota</taxon>
        <taxon>Fungi</taxon>
        <taxon>Fungi incertae sedis</taxon>
        <taxon>Mucoromycota</taxon>
        <taxon>Mucoromycotina</taxon>
        <taxon>Mucoromycetes</taxon>
        <taxon>Mucorales</taxon>
        <taxon>Lichtheimiaceae</taxon>
        <taxon>Phascolomyces</taxon>
    </lineage>
</organism>
<reference evidence="3" key="2">
    <citation type="submission" date="2023-02" db="EMBL/GenBank/DDBJ databases">
        <authorList>
            <consortium name="DOE Joint Genome Institute"/>
            <person name="Mondo S.J."/>
            <person name="Chang Y."/>
            <person name="Wang Y."/>
            <person name="Ahrendt S."/>
            <person name="Andreopoulos W."/>
            <person name="Barry K."/>
            <person name="Beard J."/>
            <person name="Benny G.L."/>
            <person name="Blankenship S."/>
            <person name="Bonito G."/>
            <person name="Cuomo C."/>
            <person name="Desiro A."/>
            <person name="Gervers K.A."/>
            <person name="Hundley H."/>
            <person name="Kuo A."/>
            <person name="LaButti K."/>
            <person name="Lang B.F."/>
            <person name="Lipzen A."/>
            <person name="O'Donnell K."/>
            <person name="Pangilinan J."/>
            <person name="Reynolds N."/>
            <person name="Sandor L."/>
            <person name="Smith M.W."/>
            <person name="Tsang A."/>
            <person name="Grigoriev I.V."/>
            <person name="Stajich J.E."/>
            <person name="Spatafora J.W."/>
        </authorList>
    </citation>
    <scope>NUCLEOTIDE SEQUENCE</scope>
    <source>
        <strain evidence="3">RSA 2281</strain>
    </source>
</reference>
<dbReference type="SUPFAM" id="SSF48452">
    <property type="entry name" value="TPR-like"/>
    <property type="match status" value="1"/>
</dbReference>
<evidence type="ECO:0000313" key="4">
    <source>
        <dbReference type="Proteomes" id="UP001209540"/>
    </source>
</evidence>
<feature type="transmembrane region" description="Helical" evidence="1">
    <location>
        <begin position="7"/>
        <end position="32"/>
    </location>
</feature>
<reference evidence="3" key="1">
    <citation type="journal article" date="2022" name="IScience">
        <title>Evolution of zygomycete secretomes and the origins of terrestrial fungal ecologies.</title>
        <authorList>
            <person name="Chang Y."/>
            <person name="Wang Y."/>
            <person name="Mondo S."/>
            <person name="Ahrendt S."/>
            <person name="Andreopoulos W."/>
            <person name="Barry K."/>
            <person name="Beard J."/>
            <person name="Benny G.L."/>
            <person name="Blankenship S."/>
            <person name="Bonito G."/>
            <person name="Cuomo C."/>
            <person name="Desiro A."/>
            <person name="Gervers K.A."/>
            <person name="Hundley H."/>
            <person name="Kuo A."/>
            <person name="LaButti K."/>
            <person name="Lang B.F."/>
            <person name="Lipzen A."/>
            <person name="O'Donnell K."/>
            <person name="Pangilinan J."/>
            <person name="Reynolds N."/>
            <person name="Sandor L."/>
            <person name="Smith M.E."/>
            <person name="Tsang A."/>
            <person name="Grigoriev I.V."/>
            <person name="Stajich J.E."/>
            <person name="Spatafora J.W."/>
        </authorList>
    </citation>
    <scope>NUCLEOTIDE SEQUENCE</scope>
    <source>
        <strain evidence="3">RSA 2281</strain>
    </source>
</reference>
<dbReference type="EMBL" id="JAIXMP010000002">
    <property type="protein sequence ID" value="KAI9276871.1"/>
    <property type="molecule type" value="Genomic_DNA"/>
</dbReference>
<comment type="caution">
    <text evidence="3">The sequence shown here is derived from an EMBL/GenBank/DDBJ whole genome shotgun (WGS) entry which is preliminary data.</text>
</comment>
<dbReference type="Gene3D" id="1.20.1280.50">
    <property type="match status" value="1"/>
</dbReference>
<evidence type="ECO:0000256" key="1">
    <source>
        <dbReference type="SAM" id="Phobius"/>
    </source>
</evidence>
<dbReference type="SUPFAM" id="SSF52047">
    <property type="entry name" value="RNI-like"/>
    <property type="match status" value="1"/>
</dbReference>
<dbReference type="PANTHER" id="PTHR38926">
    <property type="entry name" value="F-BOX DOMAIN CONTAINING PROTEIN, EXPRESSED"/>
    <property type="match status" value="1"/>
</dbReference>
<dbReference type="PROSITE" id="PS50181">
    <property type="entry name" value="FBOX"/>
    <property type="match status" value="1"/>
</dbReference>
<protein>
    <recommendedName>
        <fullName evidence="2">F-box domain-containing protein</fullName>
    </recommendedName>
</protein>
<sequence>MFQALSTLYYFFLSSILSFFLFFPPPFILFYMERSTFLKLPSLVQSGDAYSSLTVTNLDLKATQIAFEQGKQAYATQNYSNAVNLFSEAIASLQADLAVILLHRAAAHEMQENYNQAVDDGHCAESFGGKVTLWPDPYVTQGNALLLQCKLNQAATIFKKGAHQVPSMHPRHTQLANQYHQIMHIIDQHNQWLVQLLPYEVLSSILSHLSIKDRGRLALTCRFWFDYILRNWTDMWSCINVTKDLRTCRGFHSLLRLIPGDKVKHVVLHMVQSYPRHIDDNLGYNSMMVLKTMRERQWNQVEYLDISEFNKKQLEGVLLLNKYSLRRLALSSDFLSIYRNGALSDAPKICQKLETITARIPQQYVKIPAGLIPPTIPQSDFHLTALEVSPDDDEPRHFVTLLRESPMLQSLKISSQQRIFSYWEVLQILHRHCPMLEIFHYTPKTEPSLSTYTRISKQQLINTKKKNIKELVLRPGRGDKGNNTKADTQLGLIFQKAHLTLESLDMATTVLDAIGEYNSLETLAQLGAPQMKRLTVTSKLKNADPLVQVLAKLIMACPSLREVDLLGRGLWNQHIFEALATRTQLRRLSTTDRDQLSLKLQFQVPTLSYIPTGGTIAPVLLNTPNLYDFVYDYQFNTNINISDPCQQASLAPFTLELTKLVGMSSIRHFELISIRLWDSILLDVLENLRHSQIRHLKIRMDCQIGGKELEAFASMEHLEYLFVHDDSSGGSFDKSAMYELFERQQKKKIERLLAVHIQYSESVCDYLTGCKRNDDVIPSDCVSLDQRYLIKEGKSTLSSRLSSHH</sequence>
<gene>
    <name evidence="3" type="ORF">BDA99DRAFT_567774</name>
</gene>
<dbReference type="InterPro" id="IPR032675">
    <property type="entry name" value="LRR_dom_sf"/>
</dbReference>
<dbReference type="CDD" id="cd09917">
    <property type="entry name" value="F-box_SF"/>
    <property type="match status" value="1"/>
</dbReference>
<dbReference type="AlphaFoldDB" id="A0AAD5PJL0"/>
<keyword evidence="1" id="KW-0812">Transmembrane</keyword>
<dbReference type="InterPro" id="IPR001810">
    <property type="entry name" value="F-box_dom"/>
</dbReference>
<dbReference type="PANTHER" id="PTHR38926:SF5">
    <property type="entry name" value="F-BOX AND LEUCINE-RICH REPEAT PROTEIN 6"/>
    <property type="match status" value="1"/>
</dbReference>
<dbReference type="InterPro" id="IPR011990">
    <property type="entry name" value="TPR-like_helical_dom_sf"/>
</dbReference>
<accession>A0AAD5PJL0</accession>
<keyword evidence="1" id="KW-0472">Membrane</keyword>
<name>A0AAD5PJL0_9FUNG</name>
<dbReference type="Pfam" id="PF12937">
    <property type="entry name" value="F-box-like"/>
    <property type="match status" value="1"/>
</dbReference>
<evidence type="ECO:0000259" key="2">
    <source>
        <dbReference type="PROSITE" id="PS50181"/>
    </source>
</evidence>
<dbReference type="Proteomes" id="UP001209540">
    <property type="component" value="Unassembled WGS sequence"/>
</dbReference>
<dbReference type="Gene3D" id="1.25.40.10">
    <property type="entry name" value="Tetratricopeptide repeat domain"/>
    <property type="match status" value="1"/>
</dbReference>
<keyword evidence="1" id="KW-1133">Transmembrane helix</keyword>
<dbReference type="Gene3D" id="3.80.10.10">
    <property type="entry name" value="Ribonuclease Inhibitor"/>
    <property type="match status" value="1"/>
</dbReference>
<proteinExistence type="predicted"/>
<evidence type="ECO:0000313" key="3">
    <source>
        <dbReference type="EMBL" id="KAI9276871.1"/>
    </source>
</evidence>
<dbReference type="InterPro" id="IPR036047">
    <property type="entry name" value="F-box-like_dom_sf"/>
</dbReference>
<dbReference type="SUPFAM" id="SSF81383">
    <property type="entry name" value="F-box domain"/>
    <property type="match status" value="1"/>
</dbReference>